<keyword evidence="5" id="KW-1133">Transmembrane helix</keyword>
<feature type="domain" description="Xylanolytic transcriptional activator regulatory" evidence="6">
    <location>
        <begin position="204"/>
        <end position="272"/>
    </location>
</feature>
<reference evidence="7" key="1">
    <citation type="journal article" date="2020" name="Stud. Mycol.">
        <title>101 Dothideomycetes genomes: a test case for predicting lifestyles and emergence of pathogens.</title>
        <authorList>
            <person name="Haridas S."/>
            <person name="Albert R."/>
            <person name="Binder M."/>
            <person name="Bloem J."/>
            <person name="Labutti K."/>
            <person name="Salamov A."/>
            <person name="Andreopoulos B."/>
            <person name="Baker S."/>
            <person name="Barry K."/>
            <person name="Bills G."/>
            <person name="Bluhm B."/>
            <person name="Cannon C."/>
            <person name="Castanera R."/>
            <person name="Culley D."/>
            <person name="Daum C."/>
            <person name="Ezra D."/>
            <person name="Gonzalez J."/>
            <person name="Henrissat B."/>
            <person name="Kuo A."/>
            <person name="Liang C."/>
            <person name="Lipzen A."/>
            <person name="Lutzoni F."/>
            <person name="Magnuson J."/>
            <person name="Mondo S."/>
            <person name="Nolan M."/>
            <person name="Ohm R."/>
            <person name="Pangilinan J."/>
            <person name="Park H.-J."/>
            <person name="Ramirez L."/>
            <person name="Alfaro M."/>
            <person name="Sun H."/>
            <person name="Tritt A."/>
            <person name="Yoshinaga Y."/>
            <person name="Zwiers L.-H."/>
            <person name="Turgeon B."/>
            <person name="Goodwin S."/>
            <person name="Spatafora J."/>
            <person name="Crous P."/>
            <person name="Grigoriev I."/>
        </authorList>
    </citation>
    <scope>NUCLEOTIDE SEQUENCE</scope>
    <source>
        <strain evidence="7">CBS 130266</strain>
    </source>
</reference>
<dbReference type="GO" id="GO:0006351">
    <property type="term" value="P:DNA-templated transcription"/>
    <property type="evidence" value="ECO:0007669"/>
    <property type="project" value="InterPro"/>
</dbReference>
<feature type="transmembrane region" description="Helical" evidence="5">
    <location>
        <begin position="409"/>
        <end position="428"/>
    </location>
</feature>
<dbReference type="PANTHER" id="PTHR47424">
    <property type="entry name" value="REGULATORY PROTEIN GAL4"/>
    <property type="match status" value="1"/>
</dbReference>
<name>A0A9P4TWB6_9PEZI</name>
<dbReference type="AlphaFoldDB" id="A0A9P4TWB6"/>
<evidence type="ECO:0000256" key="2">
    <source>
        <dbReference type="ARBA" id="ARBA00023163"/>
    </source>
</evidence>
<evidence type="ECO:0000256" key="4">
    <source>
        <dbReference type="SAM" id="MobiDB-lite"/>
    </source>
</evidence>
<keyword evidence="5" id="KW-0472">Membrane</keyword>
<dbReference type="GO" id="GO:0000978">
    <property type="term" value="F:RNA polymerase II cis-regulatory region sequence-specific DNA binding"/>
    <property type="evidence" value="ECO:0007669"/>
    <property type="project" value="TreeGrafter"/>
</dbReference>
<dbReference type="GO" id="GO:0008270">
    <property type="term" value="F:zinc ion binding"/>
    <property type="evidence" value="ECO:0007669"/>
    <property type="project" value="InterPro"/>
</dbReference>
<keyword evidence="2" id="KW-0804">Transcription</keyword>
<organism evidence="7 8">
    <name type="scientific">Tothia fuscella</name>
    <dbReference type="NCBI Taxonomy" id="1048955"/>
    <lineage>
        <taxon>Eukaryota</taxon>
        <taxon>Fungi</taxon>
        <taxon>Dikarya</taxon>
        <taxon>Ascomycota</taxon>
        <taxon>Pezizomycotina</taxon>
        <taxon>Dothideomycetes</taxon>
        <taxon>Pleosporomycetidae</taxon>
        <taxon>Venturiales</taxon>
        <taxon>Cylindrosympodiaceae</taxon>
        <taxon>Tothia</taxon>
    </lineage>
</organism>
<keyword evidence="8" id="KW-1185">Reference proteome</keyword>
<evidence type="ECO:0000313" key="7">
    <source>
        <dbReference type="EMBL" id="KAF2427355.1"/>
    </source>
</evidence>
<sequence length="554" mass="62008">MPQTDSPLPSSTPFSSDRQVSHSITSPSPTLNLQRKFSSASSVQNTPGSTSGPSALLSNADVEKECVRLYFQNLHLIHPILDQTDFIAQCETEIWARDLTVEGHRSAPTSKFLALFNAVLAIGAINAGDDAVFMRDMATIRQMERFAGSDQRAPAYPPLKLAKLFFERAKYNLGDVTEACSLENTQTLLLMTVFCQNALKPHSCYLYSGLAVRSALAIGLPNTEGLDAVQASMLWWNLYSFEIEMCASAGRESALREPEHYRLRLPHILVPEDPKQQFTSHMVALARIMAQLSDEIYKFNDQRSLREKSHECLDLDKQLVIWKSQLPLSLDFDQSSLVEPEWVSKQKIVLRNRFLNAKILLHRPFLIASANESDQALYTVHVHACVAASVDTIQSLYEMYKYRPYFRTWWYNTTYTLYASMILLYVVLTNTLAVDRQYAIQAVEKSLEIFNAMNMVGVARRCADITTEVLAMAKKSTIEGHGESSSASVPVAEGFVPPSLAPGAVENQFDFDLSAENPYASLVDPNIMDGFAEFQTGFFDMPDFNSVLMEGSFT</sequence>
<gene>
    <name evidence="7" type="ORF">EJ08DRAFT_354842</name>
</gene>
<dbReference type="InterPro" id="IPR051127">
    <property type="entry name" value="Fungal_SecMet_Regulators"/>
</dbReference>
<keyword evidence="1" id="KW-0805">Transcription regulation</keyword>
<keyword evidence="5" id="KW-0812">Transmembrane</keyword>
<feature type="region of interest" description="Disordered" evidence="4">
    <location>
        <begin position="1"/>
        <end position="56"/>
    </location>
</feature>
<proteinExistence type="predicted"/>
<dbReference type="CDD" id="cd12148">
    <property type="entry name" value="fungal_TF_MHR"/>
    <property type="match status" value="1"/>
</dbReference>
<dbReference type="OrthoDB" id="2571985at2759"/>
<dbReference type="Proteomes" id="UP000800235">
    <property type="component" value="Unassembled WGS sequence"/>
</dbReference>
<dbReference type="GO" id="GO:0005634">
    <property type="term" value="C:nucleus"/>
    <property type="evidence" value="ECO:0007669"/>
    <property type="project" value="TreeGrafter"/>
</dbReference>
<dbReference type="GO" id="GO:0000981">
    <property type="term" value="F:DNA-binding transcription factor activity, RNA polymerase II-specific"/>
    <property type="evidence" value="ECO:0007669"/>
    <property type="project" value="TreeGrafter"/>
</dbReference>
<evidence type="ECO:0000256" key="5">
    <source>
        <dbReference type="SAM" id="Phobius"/>
    </source>
</evidence>
<comment type="caution">
    <text evidence="7">The sequence shown here is derived from an EMBL/GenBank/DDBJ whole genome shotgun (WGS) entry which is preliminary data.</text>
</comment>
<dbReference type="GO" id="GO:0000435">
    <property type="term" value="P:positive regulation of transcription from RNA polymerase II promoter by galactose"/>
    <property type="evidence" value="ECO:0007669"/>
    <property type="project" value="TreeGrafter"/>
</dbReference>
<evidence type="ECO:0000256" key="3">
    <source>
        <dbReference type="ARBA" id="ARBA00023242"/>
    </source>
</evidence>
<evidence type="ECO:0000256" key="1">
    <source>
        <dbReference type="ARBA" id="ARBA00023015"/>
    </source>
</evidence>
<evidence type="ECO:0000259" key="6">
    <source>
        <dbReference type="SMART" id="SM00906"/>
    </source>
</evidence>
<keyword evidence="3" id="KW-0539">Nucleus</keyword>
<protein>
    <recommendedName>
        <fullName evidence="6">Xylanolytic transcriptional activator regulatory domain-containing protein</fullName>
    </recommendedName>
</protein>
<dbReference type="SMART" id="SM00906">
    <property type="entry name" value="Fungal_trans"/>
    <property type="match status" value="1"/>
</dbReference>
<dbReference type="Pfam" id="PF04082">
    <property type="entry name" value="Fungal_trans"/>
    <property type="match status" value="1"/>
</dbReference>
<accession>A0A9P4TWB6</accession>
<evidence type="ECO:0000313" key="8">
    <source>
        <dbReference type="Proteomes" id="UP000800235"/>
    </source>
</evidence>
<dbReference type="PANTHER" id="PTHR47424:SF15">
    <property type="entry name" value="ZN(II)2CYS6 TRANSCRIPTION FACTOR (EUROFUNG)"/>
    <property type="match status" value="1"/>
</dbReference>
<dbReference type="EMBL" id="MU007060">
    <property type="protein sequence ID" value="KAF2427355.1"/>
    <property type="molecule type" value="Genomic_DNA"/>
</dbReference>
<dbReference type="InterPro" id="IPR007219">
    <property type="entry name" value="XnlR_reg_dom"/>
</dbReference>